<proteinExistence type="predicted"/>
<protein>
    <submittedName>
        <fullName evidence="1">Uncharacterized protein</fullName>
    </submittedName>
</protein>
<dbReference type="EMBL" id="KL142376">
    <property type="protein sequence ID" value="KDR77724.1"/>
    <property type="molecule type" value="Genomic_DNA"/>
</dbReference>
<accession>A0A067TCT7</accession>
<reference evidence="2" key="1">
    <citation type="journal article" date="2014" name="Proc. Natl. Acad. Sci. U.S.A.">
        <title>Extensive sampling of basidiomycete genomes demonstrates inadequacy of the white-rot/brown-rot paradigm for wood decay fungi.</title>
        <authorList>
            <person name="Riley R."/>
            <person name="Salamov A.A."/>
            <person name="Brown D.W."/>
            <person name="Nagy L.G."/>
            <person name="Floudas D."/>
            <person name="Held B.W."/>
            <person name="Levasseur A."/>
            <person name="Lombard V."/>
            <person name="Morin E."/>
            <person name="Otillar R."/>
            <person name="Lindquist E.A."/>
            <person name="Sun H."/>
            <person name="LaButti K.M."/>
            <person name="Schmutz J."/>
            <person name="Jabbour D."/>
            <person name="Luo H."/>
            <person name="Baker S.E."/>
            <person name="Pisabarro A.G."/>
            <person name="Walton J.D."/>
            <person name="Blanchette R.A."/>
            <person name="Henrissat B."/>
            <person name="Martin F."/>
            <person name="Cullen D."/>
            <person name="Hibbett D.S."/>
            <person name="Grigoriev I.V."/>
        </authorList>
    </citation>
    <scope>NUCLEOTIDE SEQUENCE [LARGE SCALE GENOMIC DNA]</scope>
    <source>
        <strain evidence="2">CBS 339.88</strain>
    </source>
</reference>
<organism evidence="1 2">
    <name type="scientific">Galerina marginata (strain CBS 339.88)</name>
    <dbReference type="NCBI Taxonomy" id="685588"/>
    <lineage>
        <taxon>Eukaryota</taxon>
        <taxon>Fungi</taxon>
        <taxon>Dikarya</taxon>
        <taxon>Basidiomycota</taxon>
        <taxon>Agaricomycotina</taxon>
        <taxon>Agaricomycetes</taxon>
        <taxon>Agaricomycetidae</taxon>
        <taxon>Agaricales</taxon>
        <taxon>Agaricineae</taxon>
        <taxon>Strophariaceae</taxon>
        <taxon>Galerina</taxon>
    </lineage>
</organism>
<gene>
    <name evidence="1" type="ORF">GALMADRAFT_138782</name>
</gene>
<evidence type="ECO:0000313" key="2">
    <source>
        <dbReference type="Proteomes" id="UP000027222"/>
    </source>
</evidence>
<sequence>MFHSFFSSPRVSSVKPVLKPPLVDLLILSSVAQDMRLYFETSQLSTIIQHVLEISLVELTFELEPGGNHYRKREGGAFAFKFRVQSGSCSCSGCAGGHKIYS</sequence>
<dbReference type="HOGENOM" id="CLU_2277697_0_0_1"/>
<keyword evidence="2" id="KW-1185">Reference proteome</keyword>
<dbReference type="Proteomes" id="UP000027222">
    <property type="component" value="Unassembled WGS sequence"/>
</dbReference>
<name>A0A067TCT7_GALM3</name>
<dbReference type="AlphaFoldDB" id="A0A067TCT7"/>
<evidence type="ECO:0000313" key="1">
    <source>
        <dbReference type="EMBL" id="KDR77724.1"/>
    </source>
</evidence>